<dbReference type="AlphaFoldDB" id="A0A3M8Q924"/>
<dbReference type="PROSITE" id="PS01149">
    <property type="entry name" value="PSI_RSU"/>
    <property type="match status" value="1"/>
</dbReference>
<reference evidence="11 12" key="1">
    <citation type="journal article" date="2012" name="Int. J. Syst. Evol. Microbiol.">
        <title>Marinomonas hwangdonensis sp. nov., isolated from seawater.</title>
        <authorList>
            <person name="Jung Y.T."/>
            <person name="Oh T.K."/>
            <person name="Yoon J.H."/>
        </authorList>
    </citation>
    <scope>NUCLEOTIDE SEQUENCE [LARGE SCALE GENOMIC DNA]</scope>
    <source>
        <strain evidence="11 12">HDW-15</strain>
    </source>
</reference>
<evidence type="ECO:0000313" key="12">
    <source>
        <dbReference type="Proteomes" id="UP000280507"/>
    </source>
</evidence>
<dbReference type="Gene3D" id="3.10.290.10">
    <property type="entry name" value="RNA-binding S4 domain"/>
    <property type="match status" value="1"/>
</dbReference>
<dbReference type="InterPro" id="IPR018496">
    <property type="entry name" value="PsdUridine_synth_RsuA/RluB_CS"/>
</dbReference>
<dbReference type="CDD" id="cd00165">
    <property type="entry name" value="S4"/>
    <property type="match status" value="1"/>
</dbReference>
<dbReference type="GO" id="GO:0000455">
    <property type="term" value="P:enzyme-directed rRNA pseudouridine synthesis"/>
    <property type="evidence" value="ECO:0007669"/>
    <property type="project" value="UniProtKB-ARBA"/>
</dbReference>
<dbReference type="SUPFAM" id="SSF55174">
    <property type="entry name" value="Alpha-L RNA-binding motif"/>
    <property type="match status" value="1"/>
</dbReference>
<keyword evidence="12" id="KW-1185">Reference proteome</keyword>
<dbReference type="FunFam" id="3.30.70.580:FF:000009">
    <property type="entry name" value="Pseudouridine synthase"/>
    <property type="match status" value="1"/>
</dbReference>
<evidence type="ECO:0000313" key="11">
    <source>
        <dbReference type="EMBL" id="RNF52212.1"/>
    </source>
</evidence>
<name>A0A3M8Q924_9GAMM</name>
<dbReference type="CDD" id="cd02556">
    <property type="entry name" value="PseudoU_synth_RluB"/>
    <property type="match status" value="1"/>
</dbReference>
<dbReference type="EC" id="5.4.99.-" evidence="8"/>
<dbReference type="SMART" id="SM00363">
    <property type="entry name" value="S4"/>
    <property type="match status" value="1"/>
</dbReference>
<dbReference type="InterPro" id="IPR042092">
    <property type="entry name" value="PsdUridine_s_RsuA/RluB/E/F_cat"/>
</dbReference>
<comment type="similarity">
    <text evidence="1 8">Belongs to the pseudouridine synthase RsuA family.</text>
</comment>
<dbReference type="InterPro" id="IPR000748">
    <property type="entry name" value="PsdUridine_synth_RsuA/RluB/E/F"/>
</dbReference>
<dbReference type="InterPro" id="IPR036986">
    <property type="entry name" value="S4_RNA-bd_sf"/>
</dbReference>
<gene>
    <name evidence="11" type="primary">rluB</name>
    <name evidence="11" type="ORF">EBI00_04720</name>
</gene>
<evidence type="ECO:0000256" key="3">
    <source>
        <dbReference type="ARBA" id="ARBA00022884"/>
    </source>
</evidence>
<dbReference type="Pfam" id="PF00849">
    <property type="entry name" value="PseudoU_synth_2"/>
    <property type="match status" value="1"/>
</dbReference>
<evidence type="ECO:0000256" key="7">
    <source>
        <dbReference type="PROSITE-ProRule" id="PRU00182"/>
    </source>
</evidence>
<dbReference type="InterPro" id="IPR050343">
    <property type="entry name" value="RsuA_PseudoU_synthase"/>
</dbReference>
<protein>
    <recommendedName>
        <fullName evidence="8">Pseudouridine synthase</fullName>
        <ecNumber evidence="8">5.4.99.-</ecNumber>
    </recommendedName>
</protein>
<dbReference type="NCBIfam" id="TIGR00093">
    <property type="entry name" value="pseudouridine synthase"/>
    <property type="match status" value="1"/>
</dbReference>
<dbReference type="Gene3D" id="3.30.70.580">
    <property type="entry name" value="Pseudouridine synthase I, catalytic domain, N-terminal subdomain"/>
    <property type="match status" value="1"/>
</dbReference>
<evidence type="ECO:0000256" key="5">
    <source>
        <dbReference type="ARBA" id="ARBA00036944"/>
    </source>
</evidence>
<evidence type="ECO:0000256" key="2">
    <source>
        <dbReference type="ARBA" id="ARBA00022552"/>
    </source>
</evidence>
<keyword evidence="4 8" id="KW-0413">Isomerase</keyword>
<evidence type="ECO:0000256" key="9">
    <source>
        <dbReference type="SAM" id="MobiDB-lite"/>
    </source>
</evidence>
<dbReference type="PANTHER" id="PTHR47683">
    <property type="entry name" value="PSEUDOURIDINE SYNTHASE FAMILY PROTEIN-RELATED"/>
    <property type="match status" value="1"/>
</dbReference>
<evidence type="ECO:0000259" key="10">
    <source>
        <dbReference type="SMART" id="SM00363"/>
    </source>
</evidence>
<evidence type="ECO:0000256" key="8">
    <source>
        <dbReference type="RuleBase" id="RU003887"/>
    </source>
</evidence>
<comment type="caution">
    <text evidence="11">The sequence shown here is derived from an EMBL/GenBank/DDBJ whole genome shotgun (WGS) entry which is preliminary data.</text>
</comment>
<dbReference type="NCBIfam" id="NF007976">
    <property type="entry name" value="PRK10700.1"/>
    <property type="match status" value="1"/>
</dbReference>
<comment type="function">
    <text evidence="6">Responsible for synthesis of pseudouridine from uracil-2605 in 23S ribosomal RNA.</text>
</comment>
<keyword evidence="2" id="KW-0698">rRNA processing</keyword>
<dbReference type="FunFam" id="3.10.290.10:FF:000003">
    <property type="entry name" value="Pseudouridine synthase"/>
    <property type="match status" value="1"/>
</dbReference>
<evidence type="ECO:0000256" key="6">
    <source>
        <dbReference type="ARBA" id="ARBA00037383"/>
    </source>
</evidence>
<dbReference type="GO" id="GO:0160139">
    <property type="term" value="F:23S rRNA pseudouridine(2605) synthase activity"/>
    <property type="evidence" value="ECO:0007669"/>
    <property type="project" value="UniProtKB-EC"/>
</dbReference>
<dbReference type="SUPFAM" id="SSF55120">
    <property type="entry name" value="Pseudouridine synthase"/>
    <property type="match status" value="1"/>
</dbReference>
<dbReference type="FunFam" id="3.30.70.1560:FF:000001">
    <property type="entry name" value="Pseudouridine synthase"/>
    <property type="match status" value="1"/>
</dbReference>
<dbReference type="PANTHER" id="PTHR47683:SF3">
    <property type="entry name" value="RIBOSOMAL LARGE SUBUNIT PSEUDOURIDINE SYNTHASE B"/>
    <property type="match status" value="1"/>
</dbReference>
<dbReference type="Proteomes" id="UP000280507">
    <property type="component" value="Unassembled WGS sequence"/>
</dbReference>
<dbReference type="EMBL" id="RIZG01000002">
    <property type="protein sequence ID" value="RNF52212.1"/>
    <property type="molecule type" value="Genomic_DNA"/>
</dbReference>
<dbReference type="InterPro" id="IPR020094">
    <property type="entry name" value="TruA/RsuA/RluB/E/F_N"/>
</dbReference>
<dbReference type="Pfam" id="PF01479">
    <property type="entry name" value="S4"/>
    <property type="match status" value="1"/>
</dbReference>
<dbReference type="OrthoDB" id="9807213at2"/>
<feature type="domain" description="RNA-binding S4" evidence="10">
    <location>
        <begin position="3"/>
        <end position="65"/>
    </location>
</feature>
<keyword evidence="3 7" id="KW-0694">RNA-binding</keyword>
<dbReference type="InterPro" id="IPR020103">
    <property type="entry name" value="PsdUridine_synth_cat_dom_sf"/>
</dbReference>
<comment type="catalytic activity">
    <reaction evidence="5">
        <text>uridine(2605) in 23S rRNA = pseudouridine(2605) in 23S rRNA</text>
        <dbReference type="Rhea" id="RHEA:42520"/>
        <dbReference type="Rhea" id="RHEA-COMP:10095"/>
        <dbReference type="Rhea" id="RHEA-COMP:10096"/>
        <dbReference type="ChEBI" id="CHEBI:65314"/>
        <dbReference type="ChEBI" id="CHEBI:65315"/>
        <dbReference type="EC" id="5.4.99.22"/>
    </reaction>
</comment>
<dbReference type="PROSITE" id="PS50889">
    <property type="entry name" value="S4"/>
    <property type="match status" value="1"/>
</dbReference>
<sequence length="301" mass="34069">MDEKLQKVLARAGQGSRREMETRIREGRVLVNGVVATLGDRVSTKDTITIDGYEIVATEAGENRRVIIYNKPEGEVCTRKDPEGRPTVFDKLPKLRGERWIAVGRLDINTSGLLLFTTDGELANRLMHPSTEIDREYLVRVMGEVKEENLAALKKGIILDDGVAKFTDIVDGGGEGINRWFYVCLMEGRNREVRRLWESQGVKVNRLKRVRFGPVFLPSKAKVGRWVEMEETEVNSLCSMVDLKLSELKPKTQQQKLELKRHKNKATAGGARRGGAAKGFDWQSSDKQEFKPKKPGKRSFR</sequence>
<dbReference type="RefSeq" id="WP_123094761.1">
    <property type="nucleotide sequence ID" value="NZ_RIZG01000002.1"/>
</dbReference>
<evidence type="ECO:0000256" key="1">
    <source>
        <dbReference type="ARBA" id="ARBA00008348"/>
    </source>
</evidence>
<dbReference type="Gene3D" id="3.30.70.1560">
    <property type="entry name" value="Alpha-L RNA-binding motif"/>
    <property type="match status" value="1"/>
</dbReference>
<proteinExistence type="inferred from homology"/>
<dbReference type="InterPro" id="IPR006145">
    <property type="entry name" value="PsdUridine_synth_RsuA/RluA"/>
</dbReference>
<evidence type="ECO:0000256" key="4">
    <source>
        <dbReference type="ARBA" id="ARBA00023235"/>
    </source>
</evidence>
<dbReference type="GO" id="GO:0005829">
    <property type="term" value="C:cytosol"/>
    <property type="evidence" value="ECO:0007669"/>
    <property type="project" value="UniProtKB-ARBA"/>
</dbReference>
<feature type="region of interest" description="Disordered" evidence="9">
    <location>
        <begin position="253"/>
        <end position="301"/>
    </location>
</feature>
<accession>A0A3M8Q924</accession>
<dbReference type="InterPro" id="IPR002942">
    <property type="entry name" value="S4_RNA-bd"/>
</dbReference>
<dbReference type="GO" id="GO:0003723">
    <property type="term" value="F:RNA binding"/>
    <property type="evidence" value="ECO:0007669"/>
    <property type="project" value="UniProtKB-KW"/>
</dbReference>
<organism evidence="11 12">
    <name type="scientific">Marinomonas hwangdonensis</name>
    <dbReference type="NCBI Taxonomy" id="1053647"/>
    <lineage>
        <taxon>Bacteria</taxon>
        <taxon>Pseudomonadati</taxon>
        <taxon>Pseudomonadota</taxon>
        <taxon>Gammaproteobacteria</taxon>
        <taxon>Oceanospirillales</taxon>
        <taxon>Oceanospirillaceae</taxon>
        <taxon>Marinomonas</taxon>
    </lineage>
</organism>